<dbReference type="InterPro" id="IPR038657">
    <property type="entry name" value="Ribosomal_bL19_sf"/>
</dbReference>
<dbReference type="GO" id="GO:0006412">
    <property type="term" value="P:translation"/>
    <property type="evidence" value="ECO:0007669"/>
    <property type="project" value="InterPro"/>
</dbReference>
<dbReference type="Proteomes" id="UP000231456">
    <property type="component" value="Unassembled WGS sequence"/>
</dbReference>
<dbReference type="PANTHER" id="PTHR15680:SF9">
    <property type="entry name" value="LARGE RIBOSOMAL SUBUNIT PROTEIN BL19M"/>
    <property type="match status" value="1"/>
</dbReference>
<accession>A0A2M8F8D1</accession>
<dbReference type="PANTHER" id="PTHR15680">
    <property type="entry name" value="RIBOSOMAL PROTEIN L19"/>
    <property type="match status" value="1"/>
</dbReference>
<gene>
    <name evidence="5" type="ORF">CO030_05270</name>
</gene>
<dbReference type="InterPro" id="IPR001857">
    <property type="entry name" value="Ribosomal_bL19"/>
</dbReference>
<dbReference type="Gene3D" id="2.30.30.790">
    <property type="match status" value="1"/>
</dbReference>
<evidence type="ECO:0000313" key="6">
    <source>
        <dbReference type="Proteomes" id="UP000231456"/>
    </source>
</evidence>
<protein>
    <recommendedName>
        <fullName evidence="4">50S ribosomal protein L19</fullName>
    </recommendedName>
</protein>
<evidence type="ECO:0000256" key="1">
    <source>
        <dbReference type="ARBA" id="ARBA00005781"/>
    </source>
</evidence>
<evidence type="ECO:0000256" key="4">
    <source>
        <dbReference type="RuleBase" id="RU000559"/>
    </source>
</evidence>
<dbReference type="EMBL" id="PFRH01000156">
    <property type="protein sequence ID" value="PJC51985.1"/>
    <property type="molecule type" value="Genomic_DNA"/>
</dbReference>
<name>A0A2M8F8D1_9BACT</name>
<evidence type="ECO:0000313" key="5">
    <source>
        <dbReference type="EMBL" id="PJC51985.1"/>
    </source>
</evidence>
<keyword evidence="2 5" id="KW-0689">Ribosomal protein</keyword>
<dbReference type="GO" id="GO:0003735">
    <property type="term" value="F:structural constituent of ribosome"/>
    <property type="evidence" value="ECO:0007669"/>
    <property type="project" value="InterPro"/>
</dbReference>
<organism evidence="5 6">
    <name type="scientific">Candidatus Magasanikbacteria bacterium CG_4_9_14_0_2_um_filter_42_11</name>
    <dbReference type="NCBI Taxonomy" id="1974643"/>
    <lineage>
        <taxon>Bacteria</taxon>
        <taxon>Candidatus Magasanikiibacteriota</taxon>
    </lineage>
</organism>
<comment type="caution">
    <text evidence="5">The sequence shown here is derived from an EMBL/GenBank/DDBJ whole genome shotgun (WGS) entry which is preliminary data.</text>
</comment>
<dbReference type="GO" id="GO:0022625">
    <property type="term" value="C:cytosolic large ribosomal subunit"/>
    <property type="evidence" value="ECO:0007669"/>
    <property type="project" value="TreeGrafter"/>
</dbReference>
<reference evidence="6" key="1">
    <citation type="submission" date="2017-09" db="EMBL/GenBank/DDBJ databases">
        <title>Depth-based differentiation of microbial function through sediment-hosted aquifers and enrichment of novel symbionts in the deep terrestrial subsurface.</title>
        <authorList>
            <person name="Probst A.J."/>
            <person name="Ladd B."/>
            <person name="Jarett J.K."/>
            <person name="Geller-Mcgrath D.E."/>
            <person name="Sieber C.M.K."/>
            <person name="Emerson J.B."/>
            <person name="Anantharaman K."/>
            <person name="Thomas B.C."/>
            <person name="Malmstrom R."/>
            <person name="Stieglmeier M."/>
            <person name="Klingl A."/>
            <person name="Woyke T."/>
            <person name="Ryan C.M."/>
            <person name="Banfield J.F."/>
        </authorList>
    </citation>
    <scope>NUCLEOTIDE SEQUENCE [LARGE SCALE GENOMIC DNA]</scope>
</reference>
<sequence>MSEDIRMALKPGMIVKVHQKIKDVNAKGEEKERIQLFEGTILAVKHGKEPGATVTVRKISDGVGVEKIFPLHSPVVEKIELVRQMKVKQARPYFLREYKKKLTEVRKDRGVQKKEKVENPVVKKEVVQMDEPVVEEITVEATETKE</sequence>
<dbReference type="InterPro" id="IPR008991">
    <property type="entry name" value="Translation_prot_SH3-like_sf"/>
</dbReference>
<proteinExistence type="inferred from homology"/>
<dbReference type="AlphaFoldDB" id="A0A2M8F8D1"/>
<comment type="similarity">
    <text evidence="1 4">Belongs to the bacterial ribosomal protein bL19 family.</text>
</comment>
<dbReference type="SUPFAM" id="SSF50104">
    <property type="entry name" value="Translation proteins SH3-like domain"/>
    <property type="match status" value="1"/>
</dbReference>
<keyword evidence="3 4" id="KW-0687">Ribonucleoprotein</keyword>
<dbReference type="Pfam" id="PF01245">
    <property type="entry name" value="Ribosomal_L19"/>
    <property type="match status" value="1"/>
</dbReference>
<evidence type="ECO:0000256" key="2">
    <source>
        <dbReference type="ARBA" id="ARBA00022980"/>
    </source>
</evidence>
<dbReference type="PRINTS" id="PR00061">
    <property type="entry name" value="RIBOSOMALL19"/>
</dbReference>
<evidence type="ECO:0000256" key="3">
    <source>
        <dbReference type="ARBA" id="ARBA00023274"/>
    </source>
</evidence>
<comment type="function">
    <text evidence="4">This protein is located at the 30S-50S ribosomal subunit interface and may play a role in the structure and function of the aminoacyl-tRNA binding site.</text>
</comment>